<reference evidence="3" key="1">
    <citation type="submission" date="2017-02" db="UniProtKB">
        <authorList>
            <consortium name="WormBaseParasite"/>
        </authorList>
    </citation>
    <scope>IDENTIFICATION</scope>
</reference>
<dbReference type="WBParaSite" id="BTMF_0000212001-mRNA-1">
    <property type="protein sequence ID" value="BTMF_0000212001-mRNA-1"/>
    <property type="gene ID" value="BTMF_0000212001"/>
</dbReference>
<protein>
    <submittedName>
        <fullName evidence="1 3">Uncharacterized protein</fullName>
    </submittedName>
</protein>
<keyword evidence="2" id="KW-1185">Reference proteome</keyword>
<gene>
    <name evidence="1" type="ORF">BTMF_LOCUS1448</name>
</gene>
<accession>A0A0R3Q716</accession>
<name>A0A0R3Q716_9BILA</name>
<proteinExistence type="predicted"/>
<evidence type="ECO:0000313" key="1">
    <source>
        <dbReference type="EMBL" id="VDO10263.1"/>
    </source>
</evidence>
<reference evidence="1 2" key="2">
    <citation type="submission" date="2018-11" db="EMBL/GenBank/DDBJ databases">
        <authorList>
            <consortium name="Pathogen Informatics"/>
        </authorList>
    </citation>
    <scope>NUCLEOTIDE SEQUENCE [LARGE SCALE GENOMIC DNA]</scope>
</reference>
<evidence type="ECO:0000313" key="3">
    <source>
        <dbReference type="WBParaSite" id="BTMF_0000212001-mRNA-1"/>
    </source>
</evidence>
<dbReference type="AlphaFoldDB" id="A0A0R3Q716"/>
<organism evidence="3">
    <name type="scientific">Brugia timori</name>
    <dbReference type="NCBI Taxonomy" id="42155"/>
    <lineage>
        <taxon>Eukaryota</taxon>
        <taxon>Metazoa</taxon>
        <taxon>Ecdysozoa</taxon>
        <taxon>Nematoda</taxon>
        <taxon>Chromadorea</taxon>
        <taxon>Rhabditida</taxon>
        <taxon>Spirurina</taxon>
        <taxon>Spiruromorpha</taxon>
        <taxon>Filarioidea</taxon>
        <taxon>Onchocercidae</taxon>
        <taxon>Brugia</taxon>
    </lineage>
</organism>
<sequence>MGHSGNQCSSGKLHECNQLLEFCIHLVKLYCSSKETNARFIKVTEDAEFNC</sequence>
<evidence type="ECO:0000313" key="2">
    <source>
        <dbReference type="Proteomes" id="UP000280834"/>
    </source>
</evidence>
<dbReference type="EMBL" id="UZAG01001049">
    <property type="protein sequence ID" value="VDO10263.1"/>
    <property type="molecule type" value="Genomic_DNA"/>
</dbReference>
<dbReference type="Proteomes" id="UP000280834">
    <property type="component" value="Unassembled WGS sequence"/>
</dbReference>